<evidence type="ECO:0000313" key="2">
    <source>
        <dbReference type="EMBL" id="NYF97118.1"/>
    </source>
</evidence>
<evidence type="ECO:0000256" key="1">
    <source>
        <dbReference type="SAM" id="Phobius"/>
    </source>
</evidence>
<dbReference type="RefSeq" id="WP_185990089.1">
    <property type="nucleotide sequence ID" value="NZ_JACCAE010000001.1"/>
</dbReference>
<evidence type="ECO:0000313" key="3">
    <source>
        <dbReference type="Proteomes" id="UP000554054"/>
    </source>
</evidence>
<name>A0A852VN69_9MICO</name>
<proteinExistence type="predicted"/>
<keyword evidence="3" id="KW-1185">Reference proteome</keyword>
<organism evidence="2 3">
    <name type="scientific">Janibacter cremeus</name>
    <dbReference type="NCBI Taxonomy" id="1285192"/>
    <lineage>
        <taxon>Bacteria</taxon>
        <taxon>Bacillati</taxon>
        <taxon>Actinomycetota</taxon>
        <taxon>Actinomycetes</taxon>
        <taxon>Micrococcales</taxon>
        <taxon>Intrasporangiaceae</taxon>
        <taxon>Janibacter</taxon>
    </lineage>
</organism>
<dbReference type="AlphaFoldDB" id="A0A852VN69"/>
<accession>A0A852VN69</accession>
<dbReference type="EMBL" id="JACCAE010000001">
    <property type="protein sequence ID" value="NYF97118.1"/>
    <property type="molecule type" value="Genomic_DNA"/>
</dbReference>
<reference evidence="2 3" key="1">
    <citation type="submission" date="2020-07" db="EMBL/GenBank/DDBJ databases">
        <title>Sequencing the genomes of 1000 actinobacteria strains.</title>
        <authorList>
            <person name="Klenk H.-P."/>
        </authorList>
    </citation>
    <scope>NUCLEOTIDE SEQUENCE [LARGE SCALE GENOMIC DNA]</scope>
    <source>
        <strain evidence="2 3">DSM 26154</strain>
    </source>
</reference>
<comment type="caution">
    <text evidence="2">The sequence shown here is derived from an EMBL/GenBank/DDBJ whole genome shotgun (WGS) entry which is preliminary data.</text>
</comment>
<sequence length="86" mass="8785">MLLIGLILFGMIIGAGAQLLLGREHGAIDWTVAIVSGLLGSFVGGLLSSVLAGDGLELRASGLIGSLVGAVIVTAGWRWYVARPRA</sequence>
<feature type="transmembrane region" description="Helical" evidence="1">
    <location>
        <begin position="60"/>
        <end position="80"/>
    </location>
</feature>
<keyword evidence="1" id="KW-0812">Transmembrane</keyword>
<keyword evidence="1" id="KW-0472">Membrane</keyword>
<keyword evidence="1" id="KW-1133">Transmembrane helix</keyword>
<feature type="transmembrane region" description="Helical" evidence="1">
    <location>
        <begin position="27"/>
        <end position="48"/>
    </location>
</feature>
<dbReference type="Proteomes" id="UP000554054">
    <property type="component" value="Unassembled WGS sequence"/>
</dbReference>
<protein>
    <submittedName>
        <fullName evidence="2">Putative membrane protein YeaQ/YmgE (Transglycosylase-associated protein family)</fullName>
    </submittedName>
</protein>
<gene>
    <name evidence="2" type="ORF">BJY20_000510</name>
</gene>